<feature type="transmembrane region" description="Helical" evidence="1">
    <location>
        <begin position="5"/>
        <end position="23"/>
    </location>
</feature>
<dbReference type="Proteomes" id="UP001162741">
    <property type="component" value="Chromosome"/>
</dbReference>
<evidence type="ECO:0000313" key="2">
    <source>
        <dbReference type="EMBL" id="UYQ91652.1"/>
    </source>
</evidence>
<keyword evidence="3" id="KW-1185">Reference proteome</keyword>
<feature type="transmembrane region" description="Helical" evidence="1">
    <location>
        <begin position="35"/>
        <end position="54"/>
    </location>
</feature>
<organism evidence="2 3">
    <name type="scientific">Chitinophaga horti</name>
    <dbReference type="NCBI Taxonomy" id="2920382"/>
    <lineage>
        <taxon>Bacteria</taxon>
        <taxon>Pseudomonadati</taxon>
        <taxon>Bacteroidota</taxon>
        <taxon>Chitinophagia</taxon>
        <taxon>Chitinophagales</taxon>
        <taxon>Chitinophagaceae</taxon>
        <taxon>Chitinophaga</taxon>
    </lineage>
</organism>
<accession>A0ABY6J0H5</accession>
<evidence type="ECO:0000313" key="3">
    <source>
        <dbReference type="Proteomes" id="UP001162741"/>
    </source>
</evidence>
<dbReference type="EMBL" id="CP107006">
    <property type="protein sequence ID" value="UYQ91652.1"/>
    <property type="molecule type" value="Genomic_DNA"/>
</dbReference>
<sequence>MTDKFFWNLISVFAILNGLIFGFKGQLESGGNHIWVLAGGNAILAVVSAISYFNTRNGLANANNQVFVRSVYASTLAKLMLCLVGIGIYVLVNRERISKSTIFMLMGMYVVYTVFETFSLQKLLRRKK</sequence>
<keyword evidence="1" id="KW-0812">Transmembrane</keyword>
<feature type="transmembrane region" description="Helical" evidence="1">
    <location>
        <begin position="102"/>
        <end position="120"/>
    </location>
</feature>
<reference evidence="2" key="1">
    <citation type="submission" date="2022-10" db="EMBL/GenBank/DDBJ databases">
        <title>Chitinophaga sp. nov., isolated from soil.</title>
        <authorList>
            <person name="Jeon C.O."/>
        </authorList>
    </citation>
    <scope>NUCLEOTIDE SEQUENCE</scope>
    <source>
        <strain evidence="2">R8</strain>
    </source>
</reference>
<name>A0ABY6J0H5_9BACT</name>
<gene>
    <name evidence="2" type="ORF">MKQ68_16305</name>
</gene>
<evidence type="ECO:0008006" key="4">
    <source>
        <dbReference type="Google" id="ProtNLM"/>
    </source>
</evidence>
<evidence type="ECO:0000256" key="1">
    <source>
        <dbReference type="SAM" id="Phobius"/>
    </source>
</evidence>
<proteinExistence type="predicted"/>
<dbReference type="RefSeq" id="WP_264280039.1">
    <property type="nucleotide sequence ID" value="NZ_CP107006.1"/>
</dbReference>
<keyword evidence="1" id="KW-1133">Transmembrane helix</keyword>
<feature type="transmembrane region" description="Helical" evidence="1">
    <location>
        <begin position="66"/>
        <end position="90"/>
    </location>
</feature>
<protein>
    <recommendedName>
        <fullName evidence="4">ATP synthase I chain</fullName>
    </recommendedName>
</protein>
<keyword evidence="1" id="KW-0472">Membrane</keyword>